<dbReference type="Proteomes" id="UP000439780">
    <property type="component" value="Unassembled WGS sequence"/>
</dbReference>
<keyword evidence="7" id="KW-1185">Reference proteome</keyword>
<name>A0A845AHI1_9SPHN</name>
<dbReference type="PROSITE" id="PS51007">
    <property type="entry name" value="CYTC"/>
    <property type="match status" value="2"/>
</dbReference>
<dbReference type="InterPro" id="IPR051459">
    <property type="entry name" value="Cytochrome_c-type_DH"/>
</dbReference>
<dbReference type="GO" id="GO:0009055">
    <property type="term" value="F:electron transfer activity"/>
    <property type="evidence" value="ECO:0007669"/>
    <property type="project" value="InterPro"/>
</dbReference>
<organism evidence="6 7">
    <name type="scientific">Qipengyuania algicida</name>
    <dbReference type="NCBI Taxonomy" id="1836209"/>
    <lineage>
        <taxon>Bacteria</taxon>
        <taxon>Pseudomonadati</taxon>
        <taxon>Pseudomonadota</taxon>
        <taxon>Alphaproteobacteria</taxon>
        <taxon>Sphingomonadales</taxon>
        <taxon>Erythrobacteraceae</taxon>
        <taxon>Qipengyuania</taxon>
    </lineage>
</organism>
<comment type="caution">
    <text evidence="6">The sequence shown here is derived from an EMBL/GenBank/DDBJ whole genome shotgun (WGS) entry which is preliminary data.</text>
</comment>
<feature type="domain" description="Cytochrome c" evidence="5">
    <location>
        <begin position="142"/>
        <end position="228"/>
    </location>
</feature>
<dbReference type="GO" id="GO:0020037">
    <property type="term" value="F:heme binding"/>
    <property type="evidence" value="ECO:0007669"/>
    <property type="project" value="InterPro"/>
</dbReference>
<keyword evidence="3 4" id="KW-0408">Iron</keyword>
<protein>
    <submittedName>
        <fullName evidence="6">C-type cytochrome</fullName>
    </submittedName>
</protein>
<dbReference type="PANTHER" id="PTHR35008">
    <property type="entry name" value="BLL4482 PROTEIN-RELATED"/>
    <property type="match status" value="1"/>
</dbReference>
<dbReference type="EMBL" id="WTYA01000006">
    <property type="protein sequence ID" value="MXP28917.1"/>
    <property type="molecule type" value="Genomic_DNA"/>
</dbReference>
<dbReference type="GO" id="GO:0046872">
    <property type="term" value="F:metal ion binding"/>
    <property type="evidence" value="ECO:0007669"/>
    <property type="project" value="UniProtKB-KW"/>
</dbReference>
<keyword evidence="1 4" id="KW-0349">Heme</keyword>
<evidence type="ECO:0000256" key="4">
    <source>
        <dbReference type="PROSITE-ProRule" id="PRU00433"/>
    </source>
</evidence>
<dbReference type="InterPro" id="IPR036909">
    <property type="entry name" value="Cyt_c-like_dom_sf"/>
</dbReference>
<evidence type="ECO:0000256" key="2">
    <source>
        <dbReference type="ARBA" id="ARBA00022723"/>
    </source>
</evidence>
<feature type="domain" description="Cytochrome c" evidence="5">
    <location>
        <begin position="17"/>
        <end position="123"/>
    </location>
</feature>
<evidence type="ECO:0000313" key="7">
    <source>
        <dbReference type="Proteomes" id="UP000439780"/>
    </source>
</evidence>
<evidence type="ECO:0000256" key="3">
    <source>
        <dbReference type="ARBA" id="ARBA00023004"/>
    </source>
</evidence>
<dbReference type="Pfam" id="PF21342">
    <property type="entry name" value="SoxA-TsdA_cyt-c"/>
    <property type="match status" value="1"/>
</dbReference>
<gene>
    <name evidence="6" type="ORF">GRI58_08785</name>
</gene>
<evidence type="ECO:0000256" key="1">
    <source>
        <dbReference type="ARBA" id="ARBA00022617"/>
    </source>
</evidence>
<proteinExistence type="predicted"/>
<keyword evidence="2 4" id="KW-0479">Metal-binding</keyword>
<dbReference type="AlphaFoldDB" id="A0A845AHI1"/>
<dbReference type="OrthoDB" id="9779283at2"/>
<reference evidence="6 7" key="1">
    <citation type="submission" date="2019-12" db="EMBL/GenBank/DDBJ databases">
        <title>Genomic-based taxomic classification of the family Erythrobacteraceae.</title>
        <authorList>
            <person name="Xu L."/>
        </authorList>
    </citation>
    <scope>NUCLEOTIDE SEQUENCE [LARGE SCALE GENOMIC DNA]</scope>
    <source>
        <strain evidence="6 7">KEMB 9005-328</strain>
    </source>
</reference>
<evidence type="ECO:0000259" key="5">
    <source>
        <dbReference type="PROSITE" id="PS51007"/>
    </source>
</evidence>
<dbReference type="PANTHER" id="PTHR35008:SF9">
    <property type="entry name" value="CYTOCHROME C DOMAIN-CONTAINING PROTEIN"/>
    <property type="match status" value="1"/>
</dbReference>
<dbReference type="Gene3D" id="1.10.760.10">
    <property type="entry name" value="Cytochrome c-like domain"/>
    <property type="match status" value="2"/>
</dbReference>
<evidence type="ECO:0000313" key="6">
    <source>
        <dbReference type="EMBL" id="MXP28917.1"/>
    </source>
</evidence>
<dbReference type="InterPro" id="IPR009056">
    <property type="entry name" value="Cyt_c-like_dom"/>
</dbReference>
<sequence length="268" mass="29013">MFSPPPETAIPSGPQGDAVRRGEAIFRQTQIYTRRYAGSGLNCTNCHLEGGRKADASPMWAAWVRYPAWRDKNGKINTMEDRIRGCFIYSMNAQASPAGTPPPPGDDIYRDLETYFAWLATGAPTGADMKGRGYPKLAKVEYDPARGAKVFDEQCSSCHGANGQGTPDPRGGYLYPPLWGDRSFNWGAGMAKVANAAGFVKANMPFGMGNSLTDQQAWNVAAFLDSHERPADPRQKGMSVAETRSKFHASGDYYGQTIGGDLLGDGTP</sequence>
<dbReference type="Pfam" id="PF00034">
    <property type="entry name" value="Cytochrom_C"/>
    <property type="match status" value="1"/>
</dbReference>
<accession>A0A845AHI1</accession>
<dbReference type="SUPFAM" id="SSF46626">
    <property type="entry name" value="Cytochrome c"/>
    <property type="match status" value="2"/>
</dbReference>